<name>A0A6H0V3G7_9BACT</name>
<organism evidence="1 2">
    <name type="scientific">Mycoplasmopsis gallinacea</name>
    <dbReference type="NCBI Taxonomy" id="29556"/>
    <lineage>
        <taxon>Bacteria</taxon>
        <taxon>Bacillati</taxon>
        <taxon>Mycoplasmatota</taxon>
        <taxon>Mycoplasmoidales</taxon>
        <taxon>Metamycoplasmataceae</taxon>
        <taxon>Mycoplasmopsis</taxon>
    </lineage>
</organism>
<dbReference type="Proteomes" id="UP000503310">
    <property type="component" value="Chromosome"/>
</dbReference>
<dbReference type="AlphaFoldDB" id="A0A6H0V3G7"/>
<dbReference type="RefSeq" id="WP_167845482.1">
    <property type="nucleotide sequence ID" value="NZ_CP047225.1"/>
</dbReference>
<dbReference type="EMBL" id="CP047225">
    <property type="protein sequence ID" value="QIW62528.1"/>
    <property type="molecule type" value="Genomic_DNA"/>
</dbReference>
<reference evidence="1 2" key="1">
    <citation type="submission" date="2019-12" db="EMBL/GenBank/DDBJ databases">
        <title>Sequencing and analysis of the whole genome of Mycoplasma gallinaceum strain Peacock20181011.</title>
        <authorList>
            <person name="Liu X."/>
            <person name="Qin Z."/>
            <person name="Xu H."/>
        </authorList>
    </citation>
    <scope>NUCLEOTIDE SEQUENCE [LARGE SCALE GENOMIC DNA]</scope>
    <source>
        <strain evidence="1 2">Peacock20181011</strain>
    </source>
</reference>
<evidence type="ECO:0000313" key="1">
    <source>
        <dbReference type="EMBL" id="QIW62528.1"/>
    </source>
</evidence>
<evidence type="ECO:0000313" key="2">
    <source>
        <dbReference type="Proteomes" id="UP000503310"/>
    </source>
</evidence>
<gene>
    <name evidence="1" type="ORF">GOQ20_03860</name>
</gene>
<proteinExistence type="predicted"/>
<accession>A0A6H0V3G7</accession>
<protein>
    <submittedName>
        <fullName evidence="1">Uncharacterized protein</fullName>
    </submittedName>
</protein>
<sequence length="110" mass="13323">MLKQSKTLLCGWLLYEWQYFFKSGNFLYRPDDYENGRHFTFCSVACMYLFIEEEKKQNPKALEIIKDWKIKSARDFDLIDYLVAKNSKIDFAHVIDNDQWIEIGEEYEDK</sequence>